<keyword evidence="6 9" id="KW-0547">Nucleotide-binding</keyword>
<evidence type="ECO:0000256" key="9">
    <source>
        <dbReference type="PIRNR" id="PIRNR001558"/>
    </source>
</evidence>
<comment type="cofactor">
    <cofactor evidence="9 11">
        <name>Mg(2+)</name>
        <dbReference type="ChEBI" id="CHEBI:18420"/>
    </cofactor>
    <text evidence="9 11">Binds 1 Mg(2+) ion per subunit.</text>
</comment>
<dbReference type="InterPro" id="IPR014049">
    <property type="entry name" value="Glutathione_synthase_N_euk"/>
</dbReference>
<dbReference type="InterPro" id="IPR016185">
    <property type="entry name" value="PreATP-grasp_dom_sf"/>
</dbReference>
<feature type="binding site" evidence="10">
    <location>
        <position position="447"/>
    </location>
    <ligand>
        <name>ATP</name>
        <dbReference type="ChEBI" id="CHEBI:30616"/>
    </ligand>
</feature>
<proteinExistence type="inferred from homology"/>
<dbReference type="Proteomes" id="UP001438707">
    <property type="component" value="Unassembled WGS sequence"/>
</dbReference>
<evidence type="ECO:0000256" key="7">
    <source>
        <dbReference type="ARBA" id="ARBA00022840"/>
    </source>
</evidence>
<sequence length="470" mass="51899">MLTTGLSEPAREDLCADAVVWASQHGLVYGAGRADLPAALVHAPLAVFPVAYPKASYVKAQAAMPIFNLLIDRISRDSAYLQQTLAPAAEFDDFTANLLRIHQETLSLRETRADKQLTLGLHRSDYMLDELSNTLLQVELNTIASSFGCLSTLMTQLHHYILQRAGCSDQEVQRLPHNQVTADLTSAMAAAVKAFKVNDAVMVMVVQPNDNNSYDQQWLQTVLWEKHRVRTLRCTLTQIAKEAELHESSGRLTIWGRTVAVAYLRAGYAPEHYPTAVEWQGRKMLEQSNAALCPSVAYQLTGAKKIQQDLAAGNTLERFLSADEAKLMRKCFAGLWSLDNLEDPETKKVLKEVREHPERFVLKPQREGGGNNLYGQAILDRLKDPKGLAAFILMQRIRPPINRCLMIREGSSFEVDSLSELGIFGAFLSQGSEVLINKQAGHLVRTKAASSDEGGVAAGFAVLDSPSLQD</sequence>
<comment type="similarity">
    <text evidence="2 9">Belongs to the eukaryotic GSH synthase family.</text>
</comment>
<evidence type="ECO:0000256" key="8">
    <source>
        <dbReference type="ARBA" id="ARBA00022842"/>
    </source>
</evidence>
<evidence type="ECO:0000256" key="4">
    <source>
        <dbReference type="ARBA" id="ARBA00022684"/>
    </source>
</evidence>
<dbReference type="Pfam" id="PF03199">
    <property type="entry name" value="GSH_synthase"/>
    <property type="match status" value="1"/>
</dbReference>
<dbReference type="Pfam" id="PF03917">
    <property type="entry name" value="GSH_synth_ATP"/>
    <property type="match status" value="1"/>
</dbReference>
<evidence type="ECO:0000256" key="10">
    <source>
        <dbReference type="PIRSR" id="PIRSR001558-1"/>
    </source>
</evidence>
<feature type="binding site" evidence="10">
    <location>
        <begin position="363"/>
        <end position="372"/>
    </location>
    <ligand>
        <name>ATP</name>
        <dbReference type="ChEBI" id="CHEBI:30616"/>
    </ligand>
</feature>
<dbReference type="Gene3D" id="3.30.1490.50">
    <property type="match status" value="1"/>
</dbReference>
<feature type="binding site" evidence="11">
    <location>
        <position position="141"/>
    </location>
    <ligand>
        <name>Mg(2+)</name>
        <dbReference type="ChEBI" id="CHEBI:18420"/>
    </ligand>
</feature>
<comment type="catalytic activity">
    <reaction evidence="9">
        <text>gamma-L-glutamyl-L-cysteine + glycine + ATP = glutathione + ADP + phosphate + H(+)</text>
        <dbReference type="Rhea" id="RHEA:13557"/>
        <dbReference type="ChEBI" id="CHEBI:15378"/>
        <dbReference type="ChEBI" id="CHEBI:30616"/>
        <dbReference type="ChEBI" id="CHEBI:43474"/>
        <dbReference type="ChEBI" id="CHEBI:57305"/>
        <dbReference type="ChEBI" id="CHEBI:57925"/>
        <dbReference type="ChEBI" id="CHEBI:58173"/>
        <dbReference type="ChEBI" id="CHEBI:456216"/>
        <dbReference type="EC" id="6.3.2.3"/>
    </reaction>
</comment>
<dbReference type="PIRSF" id="PIRSF001558">
    <property type="entry name" value="GSHase"/>
    <property type="match status" value="1"/>
</dbReference>
<dbReference type="EMBL" id="JALJOS010000006">
    <property type="protein sequence ID" value="KAK9837801.1"/>
    <property type="molecule type" value="Genomic_DNA"/>
</dbReference>
<evidence type="ECO:0000256" key="6">
    <source>
        <dbReference type="ARBA" id="ARBA00022741"/>
    </source>
</evidence>
<dbReference type="Gene3D" id="3.30.1490.80">
    <property type="match status" value="1"/>
</dbReference>
<feature type="binding site" evidence="10">
    <location>
        <begin position="394"/>
        <end position="397"/>
    </location>
    <ligand>
        <name>ATP</name>
        <dbReference type="ChEBI" id="CHEBI:30616"/>
    </ligand>
</feature>
<feature type="binding site" evidence="10">
    <location>
        <position position="139"/>
    </location>
    <ligand>
        <name>ATP</name>
        <dbReference type="ChEBI" id="CHEBI:30616"/>
    </ligand>
</feature>
<dbReference type="GO" id="GO:0043295">
    <property type="term" value="F:glutathione binding"/>
    <property type="evidence" value="ECO:0007669"/>
    <property type="project" value="UniProtKB-UniRule"/>
</dbReference>
<dbReference type="GO" id="GO:0000287">
    <property type="term" value="F:magnesium ion binding"/>
    <property type="evidence" value="ECO:0007669"/>
    <property type="project" value="UniProtKB-UniRule"/>
</dbReference>
<evidence type="ECO:0000313" key="13">
    <source>
        <dbReference type="EMBL" id="KAK9837801.1"/>
    </source>
</evidence>
<evidence type="ECO:0000256" key="11">
    <source>
        <dbReference type="PIRSR" id="PIRSR001558-2"/>
    </source>
</evidence>
<keyword evidence="4 9" id="KW-0317">Glutathione biosynthesis</keyword>
<dbReference type="GO" id="GO:0004363">
    <property type="term" value="F:glutathione synthase activity"/>
    <property type="evidence" value="ECO:0007669"/>
    <property type="project" value="UniProtKB-UniRule"/>
</dbReference>
<feature type="binding site" evidence="10">
    <location>
        <position position="445"/>
    </location>
    <ligand>
        <name>substrate</name>
    </ligand>
</feature>
<keyword evidence="8 9" id="KW-0460">Magnesium</keyword>
<dbReference type="AlphaFoldDB" id="A0AAW1RWP7"/>
<feature type="binding site" evidence="11">
    <location>
        <position position="367"/>
    </location>
    <ligand>
        <name>Mg(2+)</name>
        <dbReference type="ChEBI" id="CHEBI:18420"/>
    </ligand>
</feature>
<keyword evidence="3 9" id="KW-0436">Ligase</keyword>
<keyword evidence="14" id="KW-1185">Reference proteome</keyword>
<feature type="binding site" evidence="10">
    <location>
        <position position="304"/>
    </location>
    <ligand>
        <name>ATP</name>
        <dbReference type="ChEBI" id="CHEBI:30616"/>
    </ligand>
</feature>
<evidence type="ECO:0000256" key="3">
    <source>
        <dbReference type="ARBA" id="ARBA00022598"/>
    </source>
</evidence>
<dbReference type="InterPro" id="IPR004887">
    <property type="entry name" value="GSH_synth_subst-bd"/>
</dbReference>
<evidence type="ECO:0000256" key="2">
    <source>
        <dbReference type="ARBA" id="ARBA00010385"/>
    </source>
</evidence>
<feature type="binding site" evidence="10">
    <location>
        <position position="420"/>
    </location>
    <ligand>
        <name>ATP</name>
        <dbReference type="ChEBI" id="CHEBI:30616"/>
    </ligand>
</feature>
<feature type="binding site" evidence="10">
    <location>
        <position position="123"/>
    </location>
    <ligand>
        <name>substrate</name>
    </ligand>
</feature>
<dbReference type="GO" id="GO:0005524">
    <property type="term" value="F:ATP binding"/>
    <property type="evidence" value="ECO:0007669"/>
    <property type="project" value="UniProtKB-UniRule"/>
</dbReference>
<dbReference type="InterPro" id="IPR037013">
    <property type="entry name" value="GSH-S_sub-bd_sf"/>
</dbReference>
<dbReference type="SUPFAM" id="SSF52440">
    <property type="entry name" value="PreATP-grasp domain"/>
    <property type="match status" value="1"/>
</dbReference>
<keyword evidence="7 9" id="KW-0067">ATP-binding</keyword>
<evidence type="ECO:0000256" key="5">
    <source>
        <dbReference type="ARBA" id="ARBA00022723"/>
    </source>
</evidence>
<organism evidence="13 14">
    <name type="scientific">Apatococcus lobatus</name>
    <dbReference type="NCBI Taxonomy" id="904363"/>
    <lineage>
        <taxon>Eukaryota</taxon>
        <taxon>Viridiplantae</taxon>
        <taxon>Chlorophyta</taxon>
        <taxon>core chlorophytes</taxon>
        <taxon>Trebouxiophyceae</taxon>
        <taxon>Chlorellales</taxon>
        <taxon>Chlorellaceae</taxon>
        <taxon>Apatococcus</taxon>
    </lineage>
</organism>
<dbReference type="Gene3D" id="3.40.50.1760">
    <property type="entry name" value="Glutathione synthase, substrate-binding domain superfamily, eukaryotic"/>
    <property type="match status" value="1"/>
</dbReference>
<dbReference type="EC" id="6.3.2.3" evidence="9"/>
<dbReference type="Gene3D" id="3.30.470.20">
    <property type="entry name" value="ATP-grasp fold, B domain"/>
    <property type="match status" value="1"/>
</dbReference>
<dbReference type="InterPro" id="IPR014709">
    <property type="entry name" value="Glutathione_synthase_C_euk"/>
</dbReference>
<protein>
    <recommendedName>
        <fullName evidence="9">Glutathione synthetase</fullName>
        <shortName evidence="9">GSH-S</shortName>
        <ecNumber evidence="9">6.3.2.3</ecNumber>
    </recommendedName>
</protein>
<reference evidence="13 14" key="1">
    <citation type="journal article" date="2024" name="Nat. Commun.">
        <title>Phylogenomics reveals the evolutionary origins of lichenization in chlorophyte algae.</title>
        <authorList>
            <person name="Puginier C."/>
            <person name="Libourel C."/>
            <person name="Otte J."/>
            <person name="Skaloud P."/>
            <person name="Haon M."/>
            <person name="Grisel S."/>
            <person name="Petersen M."/>
            <person name="Berrin J.G."/>
            <person name="Delaux P.M."/>
            <person name="Dal Grande F."/>
            <person name="Keller J."/>
        </authorList>
    </citation>
    <scope>NUCLEOTIDE SEQUENCE [LARGE SCALE GENOMIC DNA]</scope>
    <source>
        <strain evidence="13 14">SAG 2145</strain>
    </source>
</reference>
<feature type="domain" description="Glutathione synthase substrate-binding" evidence="12">
    <location>
        <begin position="200"/>
        <end position="300"/>
    </location>
</feature>
<dbReference type="InterPro" id="IPR014042">
    <property type="entry name" value="Glutathione_synthase_a-hlx"/>
</dbReference>
<dbReference type="Gene3D" id="1.10.1080.10">
    <property type="entry name" value="Glutathione Synthetase, Chain A, domain 3"/>
    <property type="match status" value="1"/>
</dbReference>
<dbReference type="SUPFAM" id="SSF56059">
    <property type="entry name" value="Glutathione synthetase ATP-binding domain-like"/>
    <property type="match status" value="1"/>
</dbReference>
<gene>
    <name evidence="13" type="ORF">WJX74_005284</name>
</gene>
<dbReference type="PANTHER" id="PTHR11130:SF0">
    <property type="entry name" value="GLUTATHIONE SYNTHETASE"/>
    <property type="match status" value="1"/>
</dbReference>
<dbReference type="GO" id="GO:0005829">
    <property type="term" value="C:cytosol"/>
    <property type="evidence" value="ECO:0007669"/>
    <property type="project" value="TreeGrafter"/>
</dbReference>
<evidence type="ECO:0000256" key="1">
    <source>
        <dbReference type="ARBA" id="ARBA00004965"/>
    </source>
</evidence>
<comment type="caution">
    <text evidence="13">The sequence shown here is derived from an EMBL/GenBank/DDBJ whole genome shotgun (WGS) entry which is preliminary data.</text>
</comment>
<dbReference type="PANTHER" id="PTHR11130">
    <property type="entry name" value="GLUTATHIONE SYNTHETASE"/>
    <property type="match status" value="1"/>
</dbReference>
<dbReference type="NCBIfam" id="TIGR01986">
    <property type="entry name" value="glut_syn_euk"/>
    <property type="match status" value="1"/>
</dbReference>
<feature type="binding site" evidence="10">
    <location>
        <position position="216"/>
    </location>
    <ligand>
        <name>substrate</name>
    </ligand>
</feature>
<accession>A0AAW1RWP7</accession>
<comment type="pathway">
    <text evidence="1 9">Sulfur metabolism; glutathione biosynthesis; glutathione from L-cysteine and L-glutamate: step 2/2.</text>
</comment>
<evidence type="ECO:0000313" key="14">
    <source>
        <dbReference type="Proteomes" id="UP001438707"/>
    </source>
</evidence>
<feature type="binding site" evidence="11">
    <location>
        <position position="139"/>
    </location>
    <ligand>
        <name>Mg(2+)</name>
        <dbReference type="ChEBI" id="CHEBI:18420"/>
    </ligand>
</feature>
<evidence type="ECO:0000259" key="12">
    <source>
        <dbReference type="Pfam" id="PF03199"/>
    </source>
</evidence>
<feature type="binding site" evidence="10">
    <location>
        <position position="374"/>
    </location>
    <ligand>
        <name>ATP</name>
        <dbReference type="ChEBI" id="CHEBI:30616"/>
    </ligand>
</feature>
<feature type="binding site" evidence="10">
    <location>
        <position position="453"/>
    </location>
    <ligand>
        <name>ATP</name>
        <dbReference type="ChEBI" id="CHEBI:30616"/>
    </ligand>
</feature>
<name>A0AAW1RWP7_9CHLO</name>
<dbReference type="InterPro" id="IPR005615">
    <property type="entry name" value="Glutathione_synthase"/>
</dbReference>
<keyword evidence="5 9" id="KW-0479">Metal-binding</keyword>